<gene>
    <name evidence="2" type="ORF">DTO96_100717</name>
</gene>
<evidence type="ECO:0000313" key="2">
    <source>
        <dbReference type="EMBL" id="AXF85000.1"/>
    </source>
</evidence>
<sequence>MSHKLKICAALSIVLPIAAWAQSIPWDNINTQYPVSSITPIFSQLLITSIPRGFQMAFANASDTGYIHELVPTGENVNQWTQMLTVTGTKNAALNPEQTPQKMAGLLGAGFHNSCPNSFNAYAFPSPHQINGYDSISVILSCGSTQAPQRETSETALITIIKGQKDYYTVQWAERGAPSSTPINIDLPKWSSRLAQQIKPIKLCAVVAGEKAPYPSCLNSTK</sequence>
<organism evidence="2 3">
    <name type="scientific">Ephemeroptericola cinctiostellae</name>
    <dbReference type="NCBI Taxonomy" id="2268024"/>
    <lineage>
        <taxon>Bacteria</taxon>
        <taxon>Pseudomonadati</taxon>
        <taxon>Pseudomonadota</taxon>
        <taxon>Betaproteobacteria</taxon>
        <taxon>Burkholderiales</taxon>
        <taxon>Burkholderiaceae</taxon>
        <taxon>Ephemeroptericola</taxon>
    </lineage>
</organism>
<dbReference type="KEGG" id="hyf:DTO96_100717"/>
<dbReference type="EMBL" id="CP031124">
    <property type="protein sequence ID" value="AXF85000.1"/>
    <property type="molecule type" value="Genomic_DNA"/>
</dbReference>
<dbReference type="Proteomes" id="UP000252182">
    <property type="component" value="Chromosome"/>
</dbReference>
<dbReference type="AlphaFoldDB" id="A0A345D9G2"/>
<dbReference type="OrthoDB" id="8564128at2"/>
<protein>
    <submittedName>
        <fullName evidence="2">Uncharacterized protein</fullName>
    </submittedName>
</protein>
<reference evidence="3" key="1">
    <citation type="submission" date="2018-07" db="EMBL/GenBank/DDBJ databases">
        <authorList>
            <person name="Kim H."/>
        </authorList>
    </citation>
    <scope>NUCLEOTIDE SEQUENCE [LARGE SCALE GENOMIC DNA]</scope>
    <source>
        <strain evidence="3">F02</strain>
    </source>
</reference>
<proteinExistence type="predicted"/>
<feature type="chain" id="PRO_5016583073" evidence="1">
    <location>
        <begin position="22"/>
        <end position="222"/>
    </location>
</feature>
<evidence type="ECO:0000256" key="1">
    <source>
        <dbReference type="SAM" id="SignalP"/>
    </source>
</evidence>
<accession>A0A345D9G2</accession>
<keyword evidence="1" id="KW-0732">Signal</keyword>
<name>A0A345D9G2_9BURK</name>
<dbReference type="RefSeq" id="WP_114562242.1">
    <property type="nucleotide sequence ID" value="NZ_CP031124.1"/>
</dbReference>
<feature type="signal peptide" evidence="1">
    <location>
        <begin position="1"/>
        <end position="21"/>
    </location>
</feature>
<evidence type="ECO:0000313" key="3">
    <source>
        <dbReference type="Proteomes" id="UP000252182"/>
    </source>
</evidence>
<keyword evidence="3" id="KW-1185">Reference proteome</keyword>